<dbReference type="EMBL" id="LGUA01001946">
    <property type="protein sequence ID" value="OAX77888.1"/>
    <property type="molecule type" value="Genomic_DNA"/>
</dbReference>
<dbReference type="STRING" id="1658172.A0A1B7NM88"/>
<dbReference type="PANTHER" id="PTHR36206:SF12">
    <property type="entry name" value="ASPERCRYPTIN BIOSYNTHESIS CLUSTER-SPECIFIC TRANSCRIPTION REGULATOR ATNN-RELATED"/>
    <property type="match status" value="1"/>
</dbReference>
<evidence type="ECO:0000256" key="1">
    <source>
        <dbReference type="ARBA" id="ARBA00022723"/>
    </source>
</evidence>
<comment type="caution">
    <text evidence="8">The sequence shown here is derived from an EMBL/GenBank/DDBJ whole genome shotgun (WGS) entry which is preliminary data.</text>
</comment>
<evidence type="ECO:0000256" key="7">
    <source>
        <dbReference type="SAM" id="MobiDB-lite"/>
    </source>
</evidence>
<dbReference type="GO" id="GO:0008270">
    <property type="term" value="F:zinc ion binding"/>
    <property type="evidence" value="ECO:0007669"/>
    <property type="project" value="InterPro"/>
</dbReference>
<feature type="region of interest" description="Disordered" evidence="7">
    <location>
        <begin position="1"/>
        <end position="259"/>
    </location>
</feature>
<proteinExistence type="predicted"/>
<keyword evidence="3" id="KW-0805">Transcription regulation</keyword>
<evidence type="ECO:0000256" key="6">
    <source>
        <dbReference type="ARBA" id="ARBA00023242"/>
    </source>
</evidence>
<feature type="compositionally biased region" description="Polar residues" evidence="7">
    <location>
        <begin position="63"/>
        <end position="72"/>
    </location>
</feature>
<name>A0A1B7NM88_9EURO</name>
<dbReference type="InterPro" id="IPR052360">
    <property type="entry name" value="Transcr_Regulatory_Proteins"/>
</dbReference>
<protein>
    <recommendedName>
        <fullName evidence="10">Zn(2)-C6 fungal-type domain-containing protein</fullName>
    </recommendedName>
</protein>
<dbReference type="AlphaFoldDB" id="A0A1B7NM88"/>
<dbReference type="GO" id="GO:0000981">
    <property type="term" value="F:DNA-binding transcription factor activity, RNA polymerase II-specific"/>
    <property type="evidence" value="ECO:0007669"/>
    <property type="project" value="InterPro"/>
</dbReference>
<evidence type="ECO:0000256" key="3">
    <source>
        <dbReference type="ARBA" id="ARBA00023015"/>
    </source>
</evidence>
<feature type="compositionally biased region" description="Polar residues" evidence="7">
    <location>
        <begin position="164"/>
        <end position="184"/>
    </location>
</feature>
<keyword evidence="6" id="KW-0539">Nucleus</keyword>
<feature type="compositionally biased region" description="Polar residues" evidence="7">
    <location>
        <begin position="102"/>
        <end position="118"/>
    </location>
</feature>
<dbReference type="SUPFAM" id="SSF57701">
    <property type="entry name" value="Zn2/Cys6 DNA-binding domain"/>
    <property type="match status" value="1"/>
</dbReference>
<dbReference type="InterPro" id="IPR036864">
    <property type="entry name" value="Zn2-C6_fun-type_DNA-bd_sf"/>
</dbReference>
<reference evidence="8 9" key="1">
    <citation type="submission" date="2015-07" db="EMBL/GenBank/DDBJ databases">
        <title>Emmonsia species relationships and genome sequence.</title>
        <authorList>
            <person name="Cuomo C.A."/>
            <person name="Schwartz I.S."/>
            <person name="Kenyon C."/>
            <person name="de Hoog G.S."/>
            <person name="Govender N.P."/>
            <person name="Botha A."/>
            <person name="Moreno L."/>
            <person name="de Vries M."/>
            <person name="Munoz J.F."/>
            <person name="Stielow J.B."/>
        </authorList>
    </citation>
    <scope>NUCLEOTIDE SEQUENCE [LARGE SCALE GENOMIC DNA]</scope>
    <source>
        <strain evidence="8 9">CBS 136260</strain>
    </source>
</reference>
<keyword evidence="9" id="KW-1185">Reference proteome</keyword>
<evidence type="ECO:0000313" key="8">
    <source>
        <dbReference type="EMBL" id="OAX77888.1"/>
    </source>
</evidence>
<dbReference type="GO" id="GO:0003677">
    <property type="term" value="F:DNA binding"/>
    <property type="evidence" value="ECO:0007669"/>
    <property type="project" value="UniProtKB-KW"/>
</dbReference>
<dbReference type="Gene3D" id="4.10.240.10">
    <property type="entry name" value="Zn(2)-C6 fungal-type DNA-binding domain"/>
    <property type="match status" value="1"/>
</dbReference>
<keyword evidence="4" id="KW-0238">DNA-binding</keyword>
<accession>A0A1B7NM88</accession>
<dbReference type="OrthoDB" id="25818at2759"/>
<gene>
    <name evidence="8" type="ORF">ACJ72_07808</name>
</gene>
<keyword evidence="1" id="KW-0479">Metal-binding</keyword>
<evidence type="ECO:0000256" key="4">
    <source>
        <dbReference type="ARBA" id="ARBA00023125"/>
    </source>
</evidence>
<sequence length="285" mass="31130">METMTPIKTPILNIARRDSPLGQPENHSIAAHNEEPPTNAAADCDRATRNSGSPPRQPEQAVETANLTTQDPEATYVASDGHSPSNANRNKRKRSESDERQTSPSSYQGHSVSRSPISQPDHRLDPQAQGAGPNGATHVQPTPEEDTAAKGARQSYSAHPERSVSVQSTGNTSAWDSYDTQMANHAQLGHQPIDSSDAHLAEALQRDVQGPDHGAKNWSAMPEGESIDSTRKLTYSHTPPQERPIGPVQVGPKRKRVFSNRTKTGCMTCRRRKKKCDEQHPACKF</sequence>
<dbReference type="InterPro" id="IPR001138">
    <property type="entry name" value="Zn2Cys6_DnaBD"/>
</dbReference>
<evidence type="ECO:0000256" key="2">
    <source>
        <dbReference type="ARBA" id="ARBA00022833"/>
    </source>
</evidence>
<evidence type="ECO:0000256" key="5">
    <source>
        <dbReference type="ARBA" id="ARBA00023163"/>
    </source>
</evidence>
<dbReference type="PANTHER" id="PTHR36206">
    <property type="entry name" value="ASPERCRYPTIN BIOSYNTHESIS CLUSTER-SPECIFIC TRANSCRIPTION REGULATOR ATNN-RELATED"/>
    <property type="match status" value="1"/>
</dbReference>
<dbReference type="Proteomes" id="UP000091918">
    <property type="component" value="Unassembled WGS sequence"/>
</dbReference>
<organism evidence="8 9">
    <name type="scientific">Emergomyces africanus</name>
    <dbReference type="NCBI Taxonomy" id="1955775"/>
    <lineage>
        <taxon>Eukaryota</taxon>
        <taxon>Fungi</taxon>
        <taxon>Dikarya</taxon>
        <taxon>Ascomycota</taxon>
        <taxon>Pezizomycotina</taxon>
        <taxon>Eurotiomycetes</taxon>
        <taxon>Eurotiomycetidae</taxon>
        <taxon>Onygenales</taxon>
        <taxon>Ajellomycetaceae</taxon>
        <taxon>Emergomyces</taxon>
    </lineage>
</organism>
<keyword evidence="5" id="KW-0804">Transcription</keyword>
<evidence type="ECO:0008006" key="10">
    <source>
        <dbReference type="Google" id="ProtNLM"/>
    </source>
</evidence>
<dbReference type="CDD" id="cd00067">
    <property type="entry name" value="GAL4"/>
    <property type="match status" value="1"/>
</dbReference>
<evidence type="ECO:0000313" key="9">
    <source>
        <dbReference type="Proteomes" id="UP000091918"/>
    </source>
</evidence>
<keyword evidence="2" id="KW-0862">Zinc</keyword>